<dbReference type="OrthoDB" id="37730at2759"/>
<evidence type="ECO:0000313" key="3">
    <source>
        <dbReference type="Proteomes" id="UP000054166"/>
    </source>
</evidence>
<proteinExistence type="predicted"/>
<dbReference type="InterPro" id="IPR004305">
    <property type="entry name" value="Thiaminase-2/PQQC"/>
</dbReference>
<dbReference type="EMBL" id="KN832971">
    <property type="protein sequence ID" value="KIM91581.1"/>
    <property type="molecule type" value="Genomic_DNA"/>
</dbReference>
<dbReference type="InterPro" id="IPR016084">
    <property type="entry name" value="Haem_Oase-like_multi-hlx"/>
</dbReference>
<evidence type="ECO:0000259" key="1">
    <source>
        <dbReference type="Pfam" id="PF03070"/>
    </source>
</evidence>
<accession>A0A0C3GLZ4</accession>
<reference evidence="3" key="2">
    <citation type="submission" date="2015-01" db="EMBL/GenBank/DDBJ databases">
        <title>Evolutionary Origins and Diversification of the Mycorrhizal Mutualists.</title>
        <authorList>
            <consortium name="DOE Joint Genome Institute"/>
            <consortium name="Mycorrhizal Genomics Consortium"/>
            <person name="Kohler A."/>
            <person name="Kuo A."/>
            <person name="Nagy L.G."/>
            <person name="Floudas D."/>
            <person name="Copeland A."/>
            <person name="Barry K.W."/>
            <person name="Cichocki N."/>
            <person name="Veneault-Fourrey C."/>
            <person name="LaButti K."/>
            <person name="Lindquist E.A."/>
            <person name="Lipzen A."/>
            <person name="Lundell T."/>
            <person name="Morin E."/>
            <person name="Murat C."/>
            <person name="Riley R."/>
            <person name="Ohm R."/>
            <person name="Sun H."/>
            <person name="Tunlid A."/>
            <person name="Henrissat B."/>
            <person name="Grigoriev I.V."/>
            <person name="Hibbett D.S."/>
            <person name="Martin F."/>
        </authorList>
    </citation>
    <scope>NUCLEOTIDE SEQUENCE [LARGE SCALE GENOMIC DNA]</scope>
    <source>
        <strain evidence="3">F 1598</strain>
    </source>
</reference>
<dbReference type="PANTHER" id="PTHR41813:SF2">
    <property type="entry name" value="REGULATOR PAB1642, PUTATIVE (AFU_ORTHOLOGUE AFUA_3G11955)-RELATED"/>
    <property type="match status" value="1"/>
</dbReference>
<gene>
    <name evidence="2" type="ORF">PILCRDRAFT_810865</name>
</gene>
<protein>
    <recommendedName>
        <fullName evidence="1">Thiaminase-2/PQQC domain-containing protein</fullName>
    </recommendedName>
</protein>
<dbReference type="AlphaFoldDB" id="A0A0C3GLZ4"/>
<dbReference type="Proteomes" id="UP000054166">
    <property type="component" value="Unassembled WGS sequence"/>
</dbReference>
<dbReference type="Gene3D" id="1.20.910.10">
    <property type="entry name" value="Heme oxygenase-like"/>
    <property type="match status" value="1"/>
</dbReference>
<organism evidence="2 3">
    <name type="scientific">Piloderma croceum (strain F 1598)</name>
    <dbReference type="NCBI Taxonomy" id="765440"/>
    <lineage>
        <taxon>Eukaryota</taxon>
        <taxon>Fungi</taxon>
        <taxon>Dikarya</taxon>
        <taxon>Basidiomycota</taxon>
        <taxon>Agaricomycotina</taxon>
        <taxon>Agaricomycetes</taxon>
        <taxon>Agaricomycetidae</taxon>
        <taxon>Atheliales</taxon>
        <taxon>Atheliaceae</taxon>
        <taxon>Piloderma</taxon>
    </lineage>
</organism>
<dbReference type="CDD" id="cd19357">
    <property type="entry name" value="TenA_E_At3g16990-like"/>
    <property type="match status" value="1"/>
</dbReference>
<name>A0A0C3GLZ4_PILCF</name>
<dbReference type="HOGENOM" id="CLU_055855_0_1_1"/>
<reference evidence="2 3" key="1">
    <citation type="submission" date="2014-04" db="EMBL/GenBank/DDBJ databases">
        <authorList>
            <consortium name="DOE Joint Genome Institute"/>
            <person name="Kuo A."/>
            <person name="Tarkka M."/>
            <person name="Buscot F."/>
            <person name="Kohler A."/>
            <person name="Nagy L.G."/>
            <person name="Floudas D."/>
            <person name="Copeland A."/>
            <person name="Barry K.W."/>
            <person name="Cichocki N."/>
            <person name="Veneault-Fourrey C."/>
            <person name="LaButti K."/>
            <person name="Lindquist E.A."/>
            <person name="Lipzen A."/>
            <person name="Lundell T."/>
            <person name="Morin E."/>
            <person name="Murat C."/>
            <person name="Sun H."/>
            <person name="Tunlid A."/>
            <person name="Henrissat B."/>
            <person name="Grigoriev I.V."/>
            <person name="Hibbett D.S."/>
            <person name="Martin F."/>
            <person name="Nordberg H.P."/>
            <person name="Cantor M.N."/>
            <person name="Hua S.X."/>
        </authorList>
    </citation>
    <scope>NUCLEOTIDE SEQUENCE [LARGE SCALE GENOMIC DNA]</scope>
    <source>
        <strain evidence="2 3">F 1598</strain>
    </source>
</reference>
<feature type="domain" description="Thiaminase-2/PQQC" evidence="1">
    <location>
        <begin position="27"/>
        <end position="233"/>
    </location>
</feature>
<dbReference type="PANTHER" id="PTHR41813">
    <property type="entry name" value="REGULATOR PAB1642, PUTATIVE (AFU_ORTHOLOGUE AFUA_3G11955)-RELATED"/>
    <property type="match status" value="1"/>
</dbReference>
<evidence type="ECO:0000313" key="2">
    <source>
        <dbReference type="EMBL" id="KIM91581.1"/>
    </source>
</evidence>
<dbReference type="STRING" id="765440.A0A0C3GLZ4"/>
<dbReference type="Pfam" id="PF03070">
    <property type="entry name" value="TENA_THI-4"/>
    <property type="match status" value="1"/>
</dbReference>
<dbReference type="GO" id="GO:0006772">
    <property type="term" value="P:thiamine metabolic process"/>
    <property type="evidence" value="ECO:0007669"/>
    <property type="project" value="UniProtKB-ARBA"/>
</dbReference>
<dbReference type="InterPro" id="IPR053261">
    <property type="entry name" value="Polyketide-peptide_reg"/>
</dbReference>
<dbReference type="InParanoid" id="A0A0C3GLZ4"/>
<keyword evidence="3" id="KW-1185">Reference proteome</keyword>
<sequence length="245" mass="27750">MAGETTGKSLTRHLVSLSSIPRPYSAATEHTFLSAAGHGTLGDSLLALWLSQDRIYAAHAYPRFIGLLISKIPFCSSDALDSREEKKNQEVLKILAFSLDNVVREAAFFRETSQKWKLDIECWKERKATRDYTAEMAKVSSYGCLEDGLVFLWAMERAYLDAWRHVASLLQNAERKSAVSSFAENWTSPEFEKFVSDLADLVDGLGIKLGSEGWKRAEGIWARIVELEERFWPEDGEEITMKLEM</sequence>
<dbReference type="SUPFAM" id="SSF48613">
    <property type="entry name" value="Heme oxygenase-like"/>
    <property type="match status" value="1"/>
</dbReference>